<sequence length="234" mass="26835">MSDTSDFLENEKPHEIYEKQEKYWASVASDVDGMLGGFEKLHSPDINDSKKFISLLKKNGFLSNFDHAIDCGSGIGRVTKHLLVPIFQKVDMIDVTESFIENSKKYLGLVESKIGQKFISGLQDFIPQENYYDLIWIQWVSGHLTDEDFVKFFQRCKSGIRPGGCIVLKENISSAQEKDFDTQDHSWTRPRALILELFKQAGLRVVSDRKQLHFPKGMYEVRMFALVPESGNDE</sequence>
<protein>
    <recommendedName>
        <fullName evidence="6">Alpha N-terminal protein methyltransferase 1</fullName>
        <ecNumber evidence="5">2.1.1.244</ecNumber>
    </recommendedName>
    <alternativeName>
        <fullName evidence="7">X-Pro-Lys N-terminal protein methyltransferase 1</fullName>
    </alternativeName>
</protein>
<dbReference type="InterPro" id="IPR029063">
    <property type="entry name" value="SAM-dependent_MTases_sf"/>
</dbReference>
<evidence type="ECO:0000256" key="10">
    <source>
        <dbReference type="ARBA" id="ARBA00048167"/>
    </source>
</evidence>
<dbReference type="Gene3D" id="3.40.50.150">
    <property type="entry name" value="Vaccinia Virus protein VP39"/>
    <property type="match status" value="1"/>
</dbReference>
<evidence type="ECO:0000313" key="12">
    <source>
        <dbReference type="Proteomes" id="UP000887540"/>
    </source>
</evidence>
<keyword evidence="2" id="KW-0489">Methyltransferase</keyword>
<comment type="catalytic activity">
    <reaction evidence="9">
        <text>N-terminal L-prolyl-L-prolyl-L-lysyl-[protein] + 2 S-adenosyl-L-methionine = N-terminal N,N-dimethyl-L-prolyl-L-prolyl-L-lysyl-[protein] + 2 S-adenosyl-L-homocysteine + 2 H(+)</text>
        <dbReference type="Rhea" id="RHEA:54736"/>
        <dbReference type="Rhea" id="RHEA-COMP:13787"/>
        <dbReference type="Rhea" id="RHEA-COMP:13974"/>
        <dbReference type="ChEBI" id="CHEBI:15378"/>
        <dbReference type="ChEBI" id="CHEBI:57856"/>
        <dbReference type="ChEBI" id="CHEBI:59789"/>
        <dbReference type="ChEBI" id="CHEBI:138059"/>
        <dbReference type="ChEBI" id="CHEBI:138318"/>
        <dbReference type="EC" id="2.1.1.244"/>
    </reaction>
</comment>
<evidence type="ECO:0000256" key="3">
    <source>
        <dbReference type="ARBA" id="ARBA00022679"/>
    </source>
</evidence>
<dbReference type="InterPro" id="IPR008576">
    <property type="entry name" value="MeTrfase_NTM1"/>
</dbReference>
<evidence type="ECO:0000313" key="13">
    <source>
        <dbReference type="WBParaSite" id="ACRNAN_scaffold10656.g30077.t1"/>
    </source>
</evidence>
<evidence type="ECO:0000256" key="2">
    <source>
        <dbReference type="ARBA" id="ARBA00022603"/>
    </source>
</evidence>
<feature type="binding site" evidence="11">
    <location>
        <begin position="122"/>
        <end position="123"/>
    </location>
    <ligand>
        <name>S-adenosyl-L-methionine</name>
        <dbReference type="ChEBI" id="CHEBI:59789"/>
    </ligand>
</feature>
<keyword evidence="12" id="KW-1185">Reference proteome</keyword>
<dbReference type="FunFam" id="3.40.50.150:FF:000025">
    <property type="entry name" value="N-terminal Xaa-Pro-Lys N-methyltransferase 1"/>
    <property type="match status" value="1"/>
</dbReference>
<feature type="binding site" evidence="11">
    <location>
        <position position="72"/>
    </location>
    <ligand>
        <name>S-adenosyl-L-methionine</name>
        <dbReference type="ChEBI" id="CHEBI:59789"/>
    </ligand>
</feature>
<accession>A0A914CHS5</accession>
<dbReference type="CDD" id="cd02440">
    <property type="entry name" value="AdoMet_MTases"/>
    <property type="match status" value="1"/>
</dbReference>
<comment type="similarity">
    <text evidence="1">Belongs to the methyltransferase superfamily. NTM1 family.</text>
</comment>
<evidence type="ECO:0000256" key="5">
    <source>
        <dbReference type="ARBA" id="ARBA00039112"/>
    </source>
</evidence>
<dbReference type="GO" id="GO:0032259">
    <property type="term" value="P:methylation"/>
    <property type="evidence" value="ECO:0007669"/>
    <property type="project" value="UniProtKB-KW"/>
</dbReference>
<evidence type="ECO:0000256" key="1">
    <source>
        <dbReference type="ARBA" id="ARBA00009059"/>
    </source>
</evidence>
<evidence type="ECO:0000256" key="4">
    <source>
        <dbReference type="ARBA" id="ARBA00022691"/>
    </source>
</evidence>
<feature type="binding site" evidence="11">
    <location>
        <position position="77"/>
    </location>
    <ligand>
        <name>S-adenosyl-L-methionine</name>
        <dbReference type="ChEBI" id="CHEBI:59789"/>
    </ligand>
</feature>
<dbReference type="EC" id="2.1.1.244" evidence="5"/>
<evidence type="ECO:0000256" key="6">
    <source>
        <dbReference type="ARBA" id="ARBA00039449"/>
    </source>
</evidence>
<dbReference type="PANTHER" id="PTHR12753">
    <property type="entry name" value="AD-003 - RELATED"/>
    <property type="match status" value="1"/>
</dbReference>
<dbReference type="PIRSF" id="PIRSF016958">
    <property type="entry name" value="DUF858_MeTrfase_lik"/>
    <property type="match status" value="1"/>
</dbReference>
<evidence type="ECO:0000256" key="11">
    <source>
        <dbReference type="PIRSR" id="PIRSR016958-1"/>
    </source>
</evidence>
<name>A0A914CHS5_9BILA</name>
<dbReference type="WBParaSite" id="ACRNAN_scaffold10656.g30077.t1">
    <property type="protein sequence ID" value="ACRNAN_scaffold10656.g30077.t1"/>
    <property type="gene ID" value="ACRNAN_scaffold10656.g30077"/>
</dbReference>
<evidence type="ECO:0000256" key="9">
    <source>
        <dbReference type="ARBA" id="ARBA00047885"/>
    </source>
</evidence>
<dbReference type="PANTHER" id="PTHR12753:SF0">
    <property type="entry name" value="ALPHA N-TERMINAL PROTEIN METHYLTRANSFERASE 1"/>
    <property type="match status" value="1"/>
</dbReference>
<keyword evidence="4 11" id="KW-0949">S-adenosyl-L-methionine</keyword>
<feature type="binding site" evidence="11">
    <location>
        <begin position="94"/>
        <end position="96"/>
    </location>
    <ligand>
        <name>S-adenosyl-L-methionine</name>
        <dbReference type="ChEBI" id="CHEBI:59789"/>
    </ligand>
</feature>
<dbReference type="GO" id="GO:0005737">
    <property type="term" value="C:cytoplasm"/>
    <property type="evidence" value="ECO:0007669"/>
    <property type="project" value="TreeGrafter"/>
</dbReference>
<comment type="catalytic activity">
    <reaction evidence="8">
        <text>N-terminal L-seryl-L-prolyl-L-lysyl-[protein] + 3 S-adenosyl-L-methionine = N-terminal N,N,N-trimethyl-L-seryl-L-prolyl-L-lysyl-[protein] + 3 S-adenosyl-L-homocysteine + 3 H(+)</text>
        <dbReference type="Rhea" id="RHEA:54724"/>
        <dbReference type="Rhea" id="RHEA-COMP:13789"/>
        <dbReference type="Rhea" id="RHEA-COMP:13973"/>
        <dbReference type="ChEBI" id="CHEBI:15378"/>
        <dbReference type="ChEBI" id="CHEBI:57856"/>
        <dbReference type="ChEBI" id="CHEBI:59789"/>
        <dbReference type="ChEBI" id="CHEBI:138061"/>
        <dbReference type="ChEBI" id="CHEBI:138317"/>
        <dbReference type="EC" id="2.1.1.244"/>
    </reaction>
</comment>
<evidence type="ECO:0000256" key="7">
    <source>
        <dbReference type="ARBA" id="ARBA00043129"/>
    </source>
</evidence>
<feature type="binding site" evidence="11">
    <location>
        <position position="138"/>
    </location>
    <ligand>
        <name>S-adenosyl-L-methionine</name>
        <dbReference type="ChEBI" id="CHEBI:59789"/>
    </ligand>
</feature>
<organism evidence="12 13">
    <name type="scientific">Acrobeloides nanus</name>
    <dbReference type="NCBI Taxonomy" id="290746"/>
    <lineage>
        <taxon>Eukaryota</taxon>
        <taxon>Metazoa</taxon>
        <taxon>Ecdysozoa</taxon>
        <taxon>Nematoda</taxon>
        <taxon>Chromadorea</taxon>
        <taxon>Rhabditida</taxon>
        <taxon>Tylenchina</taxon>
        <taxon>Cephalobomorpha</taxon>
        <taxon>Cephaloboidea</taxon>
        <taxon>Cephalobidae</taxon>
        <taxon>Acrobeloides</taxon>
    </lineage>
</organism>
<dbReference type="Proteomes" id="UP000887540">
    <property type="component" value="Unplaced"/>
</dbReference>
<dbReference type="SUPFAM" id="SSF53335">
    <property type="entry name" value="S-adenosyl-L-methionine-dependent methyltransferases"/>
    <property type="match status" value="1"/>
</dbReference>
<dbReference type="AlphaFoldDB" id="A0A914CHS5"/>
<comment type="catalytic activity">
    <reaction evidence="10">
        <text>N-terminal L-alanyl-L-prolyl-L-lysyl-[protein] + 3 S-adenosyl-L-methionine = N-terminal N,N,N-trimethyl-L-alanyl-L-prolyl-L-lysyl-[protein] + 3 S-adenosyl-L-homocysteine + 3 H(+)</text>
        <dbReference type="Rhea" id="RHEA:54712"/>
        <dbReference type="Rhea" id="RHEA-COMP:13785"/>
        <dbReference type="Rhea" id="RHEA-COMP:13971"/>
        <dbReference type="ChEBI" id="CHEBI:15378"/>
        <dbReference type="ChEBI" id="CHEBI:57856"/>
        <dbReference type="ChEBI" id="CHEBI:59789"/>
        <dbReference type="ChEBI" id="CHEBI:138057"/>
        <dbReference type="ChEBI" id="CHEBI:138315"/>
        <dbReference type="EC" id="2.1.1.244"/>
    </reaction>
</comment>
<reference evidence="13" key="1">
    <citation type="submission" date="2022-11" db="UniProtKB">
        <authorList>
            <consortium name="WormBaseParasite"/>
        </authorList>
    </citation>
    <scope>IDENTIFICATION</scope>
</reference>
<evidence type="ECO:0000256" key="8">
    <source>
        <dbReference type="ARBA" id="ARBA00047306"/>
    </source>
</evidence>
<keyword evidence="3" id="KW-0808">Transferase</keyword>
<proteinExistence type="inferred from homology"/>
<dbReference type="Pfam" id="PF05891">
    <property type="entry name" value="Methyltransf_PK"/>
    <property type="match status" value="1"/>
</dbReference>
<dbReference type="GO" id="GO:0071885">
    <property type="term" value="F:N-terminal protein N-methyltransferase activity"/>
    <property type="evidence" value="ECO:0007669"/>
    <property type="project" value="UniProtKB-EC"/>
</dbReference>